<dbReference type="SUPFAM" id="SSF48498">
    <property type="entry name" value="Tetracyclin repressor-like, C-terminal domain"/>
    <property type="match status" value="1"/>
</dbReference>
<evidence type="ECO:0000259" key="6">
    <source>
        <dbReference type="PROSITE" id="PS50977"/>
    </source>
</evidence>
<evidence type="ECO:0000313" key="7">
    <source>
        <dbReference type="EMBL" id="SDE75397.1"/>
    </source>
</evidence>
<dbReference type="AlphaFoldDB" id="A0A1G7FHU8"/>
<feature type="domain" description="HTH tetR-type" evidence="6">
    <location>
        <begin position="26"/>
        <end position="86"/>
    </location>
</feature>
<evidence type="ECO:0000256" key="1">
    <source>
        <dbReference type="ARBA" id="ARBA00023015"/>
    </source>
</evidence>
<dbReference type="PANTHER" id="PTHR47506">
    <property type="entry name" value="TRANSCRIPTIONAL REGULATORY PROTEIN"/>
    <property type="match status" value="1"/>
</dbReference>
<dbReference type="GO" id="GO:0003677">
    <property type="term" value="F:DNA binding"/>
    <property type="evidence" value="ECO:0007669"/>
    <property type="project" value="UniProtKB-UniRule"/>
</dbReference>
<keyword evidence="2 4" id="KW-0238">DNA-binding</keyword>
<dbReference type="Pfam" id="PF16925">
    <property type="entry name" value="TetR_C_13"/>
    <property type="match status" value="1"/>
</dbReference>
<feature type="DNA-binding region" description="H-T-H motif" evidence="4">
    <location>
        <begin position="49"/>
        <end position="68"/>
    </location>
</feature>
<dbReference type="InterPro" id="IPR036271">
    <property type="entry name" value="Tet_transcr_reg_TetR-rel_C_sf"/>
</dbReference>
<dbReference type="InterPro" id="IPR011075">
    <property type="entry name" value="TetR_C"/>
</dbReference>
<name>A0A1G7FHU8_9RHOB</name>
<accession>A0A1G7FHU8</accession>
<dbReference type="Pfam" id="PF00440">
    <property type="entry name" value="TetR_N"/>
    <property type="match status" value="1"/>
</dbReference>
<keyword evidence="3" id="KW-0804">Transcription</keyword>
<dbReference type="InterPro" id="IPR001647">
    <property type="entry name" value="HTH_TetR"/>
</dbReference>
<dbReference type="PANTHER" id="PTHR47506:SF6">
    <property type="entry name" value="HTH-TYPE TRANSCRIPTIONAL REPRESSOR NEMR"/>
    <property type="match status" value="1"/>
</dbReference>
<dbReference type="Proteomes" id="UP000198994">
    <property type="component" value="Unassembled WGS sequence"/>
</dbReference>
<sequence>MTTTGSPLTSTDKPRRGRPRGAPEASEARQKLIRAGLEHLTEKGYSAVGVDELLKAAGVPKGSFYHHFKSKADFGLTLVTAYNDYFVELLDRAFLDEARAPLDRLRVFTDAAAEGMARHGFRRGCLVGNLGQEMGALPDDFRAALTGVLEGWQTRTTRLLREAQAQGQIGPDLDPEALAETFWIGWEGAVLRAKLELRPEPLHRFAATFFCLIENRSPTITQKAERTQP</sequence>
<dbReference type="PRINTS" id="PR00455">
    <property type="entry name" value="HTHTETR"/>
</dbReference>
<organism evidence="7 8">
    <name type="scientific">Salipiger thiooxidans</name>
    <dbReference type="NCBI Taxonomy" id="282683"/>
    <lineage>
        <taxon>Bacteria</taxon>
        <taxon>Pseudomonadati</taxon>
        <taxon>Pseudomonadota</taxon>
        <taxon>Alphaproteobacteria</taxon>
        <taxon>Rhodobacterales</taxon>
        <taxon>Roseobacteraceae</taxon>
        <taxon>Salipiger</taxon>
    </lineage>
</organism>
<evidence type="ECO:0000256" key="3">
    <source>
        <dbReference type="ARBA" id="ARBA00023163"/>
    </source>
</evidence>
<proteinExistence type="predicted"/>
<dbReference type="SUPFAM" id="SSF46689">
    <property type="entry name" value="Homeodomain-like"/>
    <property type="match status" value="1"/>
</dbReference>
<feature type="region of interest" description="Disordered" evidence="5">
    <location>
        <begin position="1"/>
        <end position="28"/>
    </location>
</feature>
<reference evidence="8" key="1">
    <citation type="submission" date="2016-10" db="EMBL/GenBank/DDBJ databases">
        <authorList>
            <person name="Varghese N."/>
            <person name="Submissions S."/>
        </authorList>
    </citation>
    <scope>NUCLEOTIDE SEQUENCE [LARGE SCALE GENOMIC DNA]</scope>
    <source>
        <strain evidence="8">DSM 10146</strain>
    </source>
</reference>
<evidence type="ECO:0000313" key="8">
    <source>
        <dbReference type="Proteomes" id="UP000198994"/>
    </source>
</evidence>
<keyword evidence="1" id="KW-0805">Transcription regulation</keyword>
<evidence type="ECO:0000256" key="2">
    <source>
        <dbReference type="ARBA" id="ARBA00023125"/>
    </source>
</evidence>
<evidence type="ECO:0000256" key="4">
    <source>
        <dbReference type="PROSITE-ProRule" id="PRU00335"/>
    </source>
</evidence>
<dbReference type="OrthoDB" id="9811084at2"/>
<protein>
    <submittedName>
        <fullName evidence="7">Transcriptional regulator, TetR family</fullName>
    </submittedName>
</protein>
<evidence type="ECO:0000256" key="5">
    <source>
        <dbReference type="SAM" id="MobiDB-lite"/>
    </source>
</evidence>
<dbReference type="Gene3D" id="1.10.357.10">
    <property type="entry name" value="Tetracycline Repressor, domain 2"/>
    <property type="match status" value="1"/>
</dbReference>
<dbReference type="PROSITE" id="PS50977">
    <property type="entry name" value="HTH_TETR_2"/>
    <property type="match status" value="1"/>
</dbReference>
<feature type="compositionally biased region" description="Polar residues" evidence="5">
    <location>
        <begin position="1"/>
        <end position="11"/>
    </location>
</feature>
<dbReference type="InterPro" id="IPR009057">
    <property type="entry name" value="Homeodomain-like_sf"/>
</dbReference>
<dbReference type="RefSeq" id="WP_089959283.1">
    <property type="nucleotide sequence ID" value="NZ_FNAV01000007.1"/>
</dbReference>
<dbReference type="EMBL" id="FNAV01000007">
    <property type="protein sequence ID" value="SDE75397.1"/>
    <property type="molecule type" value="Genomic_DNA"/>
</dbReference>
<gene>
    <name evidence="7" type="ORF">SAMN04488105_10780</name>
</gene>
<dbReference type="STRING" id="282683.SAMN04488105_10780"/>
<keyword evidence="8" id="KW-1185">Reference proteome</keyword>